<dbReference type="InParanoid" id="A0A0C2SV28"/>
<proteinExistence type="predicted"/>
<feature type="region of interest" description="Disordered" evidence="1">
    <location>
        <begin position="142"/>
        <end position="173"/>
    </location>
</feature>
<reference evidence="2 3" key="1">
    <citation type="submission" date="2014-04" db="EMBL/GenBank/DDBJ databases">
        <title>Evolutionary Origins and Diversification of the Mycorrhizal Mutualists.</title>
        <authorList>
            <consortium name="DOE Joint Genome Institute"/>
            <consortium name="Mycorrhizal Genomics Consortium"/>
            <person name="Kohler A."/>
            <person name="Kuo A."/>
            <person name="Nagy L.G."/>
            <person name="Floudas D."/>
            <person name="Copeland A."/>
            <person name="Barry K.W."/>
            <person name="Cichocki N."/>
            <person name="Veneault-Fourrey C."/>
            <person name="LaButti K."/>
            <person name="Lindquist E.A."/>
            <person name="Lipzen A."/>
            <person name="Lundell T."/>
            <person name="Morin E."/>
            <person name="Murat C."/>
            <person name="Riley R."/>
            <person name="Ohm R."/>
            <person name="Sun H."/>
            <person name="Tunlid A."/>
            <person name="Henrissat B."/>
            <person name="Grigoriev I.V."/>
            <person name="Hibbett D.S."/>
            <person name="Martin F."/>
        </authorList>
    </citation>
    <scope>NUCLEOTIDE SEQUENCE [LARGE SCALE GENOMIC DNA]</scope>
    <source>
        <strain evidence="2 3">Koide BX008</strain>
    </source>
</reference>
<organism evidence="2 3">
    <name type="scientific">Amanita muscaria (strain Koide BX008)</name>
    <dbReference type="NCBI Taxonomy" id="946122"/>
    <lineage>
        <taxon>Eukaryota</taxon>
        <taxon>Fungi</taxon>
        <taxon>Dikarya</taxon>
        <taxon>Basidiomycota</taxon>
        <taxon>Agaricomycotina</taxon>
        <taxon>Agaricomycetes</taxon>
        <taxon>Agaricomycetidae</taxon>
        <taxon>Agaricales</taxon>
        <taxon>Pluteineae</taxon>
        <taxon>Amanitaceae</taxon>
        <taxon>Amanita</taxon>
    </lineage>
</organism>
<protein>
    <submittedName>
        <fullName evidence="2">Uncharacterized protein</fullName>
    </submittedName>
</protein>
<feature type="non-terminal residue" evidence="2">
    <location>
        <position position="1"/>
    </location>
</feature>
<dbReference type="HOGENOM" id="CLU_1010268_0_0_1"/>
<keyword evidence="3" id="KW-1185">Reference proteome</keyword>
<dbReference type="EMBL" id="KN818353">
    <property type="protein sequence ID" value="KIL57924.1"/>
    <property type="molecule type" value="Genomic_DNA"/>
</dbReference>
<sequence>SYDCKDDSPQFATIPSFPGTKDTPPNFAVDWNGQYRLGERDIYFTDNWRYREDRSLVEESHFYTDREPSDLPRVAVKFNREIYLCEREILYRPDAKVFTERGTGLVLTDNIWNIPKNVTKEDLLLHVPFDKKERLAHLIDQRNQQLSAERSKTQSPRNAPALSDPQNRIQDPHLKNQLLQDLVKSKDRDPEKPNHPRNHEHHQDNNLPNQEEKPLYHEEHPLHQEIHQTIHSQWQPPQITLLNSPSPHQRPSLEKKPEHIPGSPNAKHISCNPVFV</sequence>
<evidence type="ECO:0000256" key="1">
    <source>
        <dbReference type="SAM" id="MobiDB-lite"/>
    </source>
</evidence>
<feature type="region of interest" description="Disordered" evidence="1">
    <location>
        <begin position="186"/>
        <end position="211"/>
    </location>
</feature>
<feature type="region of interest" description="Disordered" evidence="1">
    <location>
        <begin position="238"/>
        <end position="276"/>
    </location>
</feature>
<accession>A0A0C2SV28</accession>
<name>A0A0C2SV28_AMAMK</name>
<evidence type="ECO:0000313" key="2">
    <source>
        <dbReference type="EMBL" id="KIL57924.1"/>
    </source>
</evidence>
<gene>
    <name evidence="2" type="ORF">M378DRAFT_15919</name>
</gene>
<feature type="compositionally biased region" description="Polar residues" evidence="1">
    <location>
        <begin position="238"/>
        <end position="249"/>
    </location>
</feature>
<dbReference type="Proteomes" id="UP000054549">
    <property type="component" value="Unassembled WGS sequence"/>
</dbReference>
<feature type="compositionally biased region" description="Polar residues" evidence="1">
    <location>
        <begin position="142"/>
        <end position="157"/>
    </location>
</feature>
<feature type="region of interest" description="Disordered" evidence="1">
    <location>
        <begin position="1"/>
        <end position="21"/>
    </location>
</feature>
<dbReference type="AlphaFoldDB" id="A0A0C2SV28"/>
<evidence type="ECO:0000313" key="3">
    <source>
        <dbReference type="Proteomes" id="UP000054549"/>
    </source>
</evidence>